<dbReference type="InterPro" id="IPR012259">
    <property type="entry name" value="DHFR"/>
</dbReference>
<dbReference type="InterPro" id="IPR024072">
    <property type="entry name" value="DHFR-like_dom_sf"/>
</dbReference>
<dbReference type="FunFam" id="3.40.430.10:FF:000001">
    <property type="entry name" value="Dihydrofolate reductase"/>
    <property type="match status" value="1"/>
</dbReference>
<dbReference type="GO" id="GO:0006730">
    <property type="term" value="P:one-carbon metabolic process"/>
    <property type="evidence" value="ECO:0007669"/>
    <property type="project" value="UniProtKB-KW"/>
</dbReference>
<evidence type="ECO:0000256" key="8">
    <source>
        <dbReference type="PIRNR" id="PIRNR000194"/>
    </source>
</evidence>
<dbReference type="GO" id="GO:0070401">
    <property type="term" value="F:NADP+ binding"/>
    <property type="evidence" value="ECO:0007669"/>
    <property type="project" value="UniProtKB-ARBA"/>
</dbReference>
<dbReference type="UniPathway" id="UPA00077">
    <property type="reaction ID" value="UER00158"/>
</dbReference>
<reference evidence="11" key="1">
    <citation type="submission" date="2018-05" db="EMBL/GenBank/DDBJ databases">
        <title>Ignatzschineria dubaiensis sp. nov., isolated from necrotic foot tissues of dromedaries (Camelus dromedarius) and associated maggots in Dubai, United Arab Emirates.</title>
        <authorList>
            <person name="Tsang C.C."/>
            <person name="Tang J.Y.M."/>
            <person name="Fong J.Y.H."/>
            <person name="Kinne J."/>
            <person name="Lee H.H."/>
            <person name="Joseph M."/>
            <person name="Jose S."/>
            <person name="Schuster R.K."/>
            <person name="Tang Y."/>
            <person name="Sivakumar S."/>
            <person name="Chen J.H.K."/>
            <person name="Teng J.L.L."/>
            <person name="Lau S.K.P."/>
            <person name="Wernery U."/>
            <person name="Woo P.C.Y."/>
        </authorList>
    </citation>
    <scope>NUCLEOTIDE SEQUENCE [LARGE SCALE GENOMIC DNA]</scope>
    <source>
        <strain evidence="11">UAE-HKU57</strain>
    </source>
</reference>
<dbReference type="GO" id="GO:0046655">
    <property type="term" value="P:folic acid metabolic process"/>
    <property type="evidence" value="ECO:0007669"/>
    <property type="project" value="TreeGrafter"/>
</dbReference>
<dbReference type="PRINTS" id="PR00070">
    <property type="entry name" value="DHFR"/>
</dbReference>
<keyword evidence="6 8" id="KW-0560">Oxidoreductase</keyword>
<evidence type="ECO:0000256" key="6">
    <source>
        <dbReference type="ARBA" id="ARBA00023002"/>
    </source>
</evidence>
<dbReference type="GO" id="GO:0005829">
    <property type="term" value="C:cytosol"/>
    <property type="evidence" value="ECO:0007669"/>
    <property type="project" value="TreeGrafter"/>
</dbReference>
<proteinExistence type="inferred from homology"/>
<comment type="caution">
    <text evidence="10">The sequence shown here is derived from an EMBL/GenBank/DDBJ whole genome shotgun (WGS) entry which is preliminary data.</text>
</comment>
<dbReference type="EMBL" id="QEWW01000001">
    <property type="protein sequence ID" value="PWD87915.1"/>
    <property type="molecule type" value="Genomic_DNA"/>
</dbReference>
<dbReference type="PANTHER" id="PTHR48069:SF3">
    <property type="entry name" value="DIHYDROFOLATE REDUCTASE"/>
    <property type="match status" value="1"/>
</dbReference>
<dbReference type="PROSITE" id="PS51330">
    <property type="entry name" value="DHFR_2"/>
    <property type="match status" value="1"/>
</dbReference>
<dbReference type="InterPro" id="IPR001796">
    <property type="entry name" value="DHFR_dom"/>
</dbReference>
<dbReference type="GO" id="GO:0004146">
    <property type="term" value="F:dihydrofolate reductase activity"/>
    <property type="evidence" value="ECO:0007669"/>
    <property type="project" value="UniProtKB-EC"/>
</dbReference>
<evidence type="ECO:0000256" key="5">
    <source>
        <dbReference type="ARBA" id="ARBA00022857"/>
    </source>
</evidence>
<name>A0A2U2ATF7_9GAMM</name>
<dbReference type="Proteomes" id="UP000245059">
    <property type="component" value="Unassembled WGS sequence"/>
</dbReference>
<sequence length="181" mass="20790">MDQNRERATEPTKRSQIISLILAMADNGTIGDQNSLPWHLPNDLQFFKKSTMGKPIVMGRKTYESIGRPLPGRTNVVISRTLEEDALPGCLIYADLPHAIEVLKNDYQAEEIMIMGGAQIYKAALPLMDRLYLTHVHAEIEGDTKMAPFDFNNATLIFEEKHLKDEKNRYDYTFEIWDFKQ</sequence>
<protein>
    <recommendedName>
        <fullName evidence="3 8">Dihydrofolate reductase</fullName>
        <ecNumber evidence="3 8">1.5.1.3</ecNumber>
    </recommendedName>
</protein>
<evidence type="ECO:0000256" key="4">
    <source>
        <dbReference type="ARBA" id="ARBA00022563"/>
    </source>
</evidence>
<evidence type="ECO:0000256" key="2">
    <source>
        <dbReference type="ARBA" id="ARBA00009539"/>
    </source>
</evidence>
<dbReference type="AlphaFoldDB" id="A0A2U2ATF7"/>
<organism evidence="10 11">
    <name type="scientific">Ignatzschineria cameli</name>
    <dbReference type="NCBI Taxonomy" id="2182793"/>
    <lineage>
        <taxon>Bacteria</taxon>
        <taxon>Pseudomonadati</taxon>
        <taxon>Pseudomonadota</taxon>
        <taxon>Gammaproteobacteria</taxon>
        <taxon>Cardiobacteriales</taxon>
        <taxon>Ignatzschineriaceae</taxon>
        <taxon>Ignatzschineria</taxon>
    </lineage>
</organism>
<evidence type="ECO:0000313" key="10">
    <source>
        <dbReference type="EMBL" id="PWD87915.1"/>
    </source>
</evidence>
<comment type="pathway">
    <text evidence="1 8">Cofactor biosynthesis; tetrahydrofolate biosynthesis; 5,6,7,8-tetrahydrofolate from 7,8-dihydrofolate: step 1/1.</text>
</comment>
<keyword evidence="4 8" id="KW-0554">One-carbon metabolism</keyword>
<keyword evidence="5 8" id="KW-0521">NADP</keyword>
<dbReference type="RefSeq" id="WP_109217773.1">
    <property type="nucleotide sequence ID" value="NZ_QEWT01000001.1"/>
</dbReference>
<accession>A0A2U2ATF7</accession>
<dbReference type="CDD" id="cd00209">
    <property type="entry name" value="DHFR"/>
    <property type="match status" value="1"/>
</dbReference>
<evidence type="ECO:0000256" key="7">
    <source>
        <dbReference type="ARBA" id="ARBA00025067"/>
    </source>
</evidence>
<evidence type="ECO:0000259" key="9">
    <source>
        <dbReference type="PROSITE" id="PS51330"/>
    </source>
</evidence>
<gene>
    <name evidence="10" type="ORF">DC077_01135</name>
</gene>
<dbReference type="PANTHER" id="PTHR48069">
    <property type="entry name" value="DIHYDROFOLATE REDUCTASE"/>
    <property type="match status" value="1"/>
</dbReference>
<evidence type="ECO:0000313" key="11">
    <source>
        <dbReference type="Proteomes" id="UP000245059"/>
    </source>
</evidence>
<evidence type="ECO:0000256" key="3">
    <source>
        <dbReference type="ARBA" id="ARBA00012856"/>
    </source>
</evidence>
<comment type="catalytic activity">
    <reaction evidence="8">
        <text>(6S)-5,6,7,8-tetrahydrofolate + NADP(+) = 7,8-dihydrofolate + NADPH + H(+)</text>
        <dbReference type="Rhea" id="RHEA:15009"/>
        <dbReference type="ChEBI" id="CHEBI:15378"/>
        <dbReference type="ChEBI" id="CHEBI:57451"/>
        <dbReference type="ChEBI" id="CHEBI:57453"/>
        <dbReference type="ChEBI" id="CHEBI:57783"/>
        <dbReference type="ChEBI" id="CHEBI:58349"/>
        <dbReference type="EC" id="1.5.1.3"/>
    </reaction>
</comment>
<dbReference type="Gene3D" id="3.40.430.10">
    <property type="entry name" value="Dihydrofolate Reductase, subunit A"/>
    <property type="match status" value="1"/>
</dbReference>
<dbReference type="GO" id="GO:0046654">
    <property type="term" value="P:tetrahydrofolate biosynthetic process"/>
    <property type="evidence" value="ECO:0007669"/>
    <property type="project" value="UniProtKB-UniPathway"/>
</dbReference>
<dbReference type="SUPFAM" id="SSF53597">
    <property type="entry name" value="Dihydrofolate reductase-like"/>
    <property type="match status" value="1"/>
</dbReference>
<feature type="domain" description="DHFR" evidence="9">
    <location>
        <begin position="17"/>
        <end position="179"/>
    </location>
</feature>
<comment type="function">
    <text evidence="7 8">Key enzyme in folate metabolism. Catalyzes an essential reaction for de novo glycine and purine synthesis, and for DNA precursor synthesis.</text>
</comment>
<evidence type="ECO:0000256" key="1">
    <source>
        <dbReference type="ARBA" id="ARBA00004903"/>
    </source>
</evidence>
<dbReference type="GO" id="GO:0046452">
    <property type="term" value="P:dihydrofolate metabolic process"/>
    <property type="evidence" value="ECO:0007669"/>
    <property type="project" value="TreeGrafter"/>
</dbReference>
<dbReference type="Pfam" id="PF00186">
    <property type="entry name" value="DHFR_1"/>
    <property type="match status" value="1"/>
</dbReference>
<dbReference type="PIRSF" id="PIRSF000194">
    <property type="entry name" value="DHFR"/>
    <property type="match status" value="1"/>
</dbReference>
<dbReference type="EC" id="1.5.1.3" evidence="3 8"/>
<comment type="similarity">
    <text evidence="2 8">Belongs to the dihydrofolate reductase family.</text>
</comment>